<dbReference type="AlphaFoldDB" id="A0AAV2AHV3"/>
<name>A0AAV2AHV3_9ARAC</name>
<sequence>MQAQHPRKEKGVGKTKIRYEKRMFQVRILRPPLLQSKGRTLWRTRGAKNSWVRVQLVSEPLPPQKASVFSTRLKASFGNSPWKWDEADQPHAMCWKITKSFFFHTVSLMKKTHGLLF</sequence>
<evidence type="ECO:0000313" key="1">
    <source>
        <dbReference type="EMBL" id="CAL1283505.1"/>
    </source>
</evidence>
<gene>
    <name evidence="1" type="ORF">LARSCL_LOCUS12643</name>
</gene>
<evidence type="ECO:0000313" key="2">
    <source>
        <dbReference type="Proteomes" id="UP001497382"/>
    </source>
</evidence>
<accession>A0AAV2AHV3</accession>
<keyword evidence="2" id="KW-1185">Reference proteome</keyword>
<dbReference type="EMBL" id="CAXIEN010000168">
    <property type="protein sequence ID" value="CAL1283505.1"/>
    <property type="molecule type" value="Genomic_DNA"/>
</dbReference>
<comment type="caution">
    <text evidence="1">The sequence shown here is derived from an EMBL/GenBank/DDBJ whole genome shotgun (WGS) entry which is preliminary data.</text>
</comment>
<organism evidence="1 2">
    <name type="scientific">Larinioides sclopetarius</name>
    <dbReference type="NCBI Taxonomy" id="280406"/>
    <lineage>
        <taxon>Eukaryota</taxon>
        <taxon>Metazoa</taxon>
        <taxon>Ecdysozoa</taxon>
        <taxon>Arthropoda</taxon>
        <taxon>Chelicerata</taxon>
        <taxon>Arachnida</taxon>
        <taxon>Araneae</taxon>
        <taxon>Araneomorphae</taxon>
        <taxon>Entelegynae</taxon>
        <taxon>Araneoidea</taxon>
        <taxon>Araneidae</taxon>
        <taxon>Larinioides</taxon>
    </lineage>
</organism>
<reference evidence="1 2" key="1">
    <citation type="submission" date="2024-04" db="EMBL/GenBank/DDBJ databases">
        <authorList>
            <person name="Rising A."/>
            <person name="Reimegard J."/>
            <person name="Sonavane S."/>
            <person name="Akerstrom W."/>
            <person name="Nylinder S."/>
            <person name="Hedman E."/>
            <person name="Kallberg Y."/>
        </authorList>
    </citation>
    <scope>NUCLEOTIDE SEQUENCE [LARGE SCALE GENOMIC DNA]</scope>
</reference>
<proteinExistence type="predicted"/>
<protein>
    <submittedName>
        <fullName evidence="1">Uncharacterized protein</fullName>
    </submittedName>
</protein>
<dbReference type="Proteomes" id="UP001497382">
    <property type="component" value="Unassembled WGS sequence"/>
</dbReference>